<dbReference type="InterPro" id="IPR011146">
    <property type="entry name" value="HIT-like"/>
</dbReference>
<dbReference type="CDD" id="cd01276">
    <property type="entry name" value="PKCI_related"/>
    <property type="match status" value="1"/>
</dbReference>
<dbReference type="AlphaFoldDB" id="A0A1G8GM75"/>
<dbReference type="InterPro" id="IPR001310">
    <property type="entry name" value="Histidine_triad_HIT"/>
</dbReference>
<dbReference type="PRINTS" id="PR00332">
    <property type="entry name" value="HISTRIAD"/>
</dbReference>
<evidence type="ECO:0000256" key="2">
    <source>
        <dbReference type="PIRSR" id="PIRSR601310-3"/>
    </source>
</evidence>
<feature type="domain" description="HIT" evidence="4">
    <location>
        <begin position="4"/>
        <end position="113"/>
    </location>
</feature>
<organism evidence="5 6">
    <name type="scientific">Proteiniclasticum ruminis</name>
    <dbReference type="NCBI Taxonomy" id="398199"/>
    <lineage>
        <taxon>Bacteria</taxon>
        <taxon>Bacillati</taxon>
        <taxon>Bacillota</taxon>
        <taxon>Clostridia</taxon>
        <taxon>Eubacteriales</taxon>
        <taxon>Clostridiaceae</taxon>
        <taxon>Proteiniclasticum</taxon>
    </lineage>
</organism>
<protein>
    <submittedName>
        <fullName evidence="5">Histidine triad (HIT) family protein</fullName>
    </submittedName>
</protein>
<name>A0A1G8GM75_9CLOT</name>
<dbReference type="Gene3D" id="3.30.428.10">
    <property type="entry name" value="HIT-like"/>
    <property type="match status" value="1"/>
</dbReference>
<dbReference type="PANTHER" id="PTHR23089">
    <property type="entry name" value="HISTIDINE TRIAD HIT PROTEIN"/>
    <property type="match status" value="1"/>
</dbReference>
<evidence type="ECO:0000313" key="5">
    <source>
        <dbReference type="EMBL" id="SDH95518.1"/>
    </source>
</evidence>
<dbReference type="SUPFAM" id="SSF54197">
    <property type="entry name" value="HIT-like"/>
    <property type="match status" value="1"/>
</dbReference>
<gene>
    <name evidence="5" type="ORF">SAMN05421804_101309</name>
</gene>
<dbReference type="Pfam" id="PF01230">
    <property type="entry name" value="HIT"/>
    <property type="match status" value="1"/>
</dbReference>
<reference evidence="5 6" key="1">
    <citation type="submission" date="2016-10" db="EMBL/GenBank/DDBJ databases">
        <authorList>
            <person name="de Groot N.N."/>
        </authorList>
    </citation>
    <scope>NUCLEOTIDE SEQUENCE [LARGE SCALE GENOMIC DNA]</scope>
    <source>
        <strain evidence="5 6">CGMCC 1.5058</strain>
    </source>
</reference>
<dbReference type="RefSeq" id="WP_031573185.1">
    <property type="nucleotide sequence ID" value="NZ_DAMAXS010000033.1"/>
</dbReference>
<evidence type="ECO:0000259" key="4">
    <source>
        <dbReference type="PROSITE" id="PS51084"/>
    </source>
</evidence>
<feature type="short sequence motif" description="Histidine triad motif" evidence="2 3">
    <location>
        <begin position="97"/>
        <end position="101"/>
    </location>
</feature>
<dbReference type="PROSITE" id="PS51084">
    <property type="entry name" value="HIT_2"/>
    <property type="match status" value="1"/>
</dbReference>
<dbReference type="GO" id="GO:0003824">
    <property type="term" value="F:catalytic activity"/>
    <property type="evidence" value="ECO:0007669"/>
    <property type="project" value="InterPro"/>
</dbReference>
<evidence type="ECO:0000256" key="3">
    <source>
        <dbReference type="PROSITE-ProRule" id="PRU00464"/>
    </source>
</evidence>
<dbReference type="InterPro" id="IPR019808">
    <property type="entry name" value="Histidine_triad_CS"/>
</dbReference>
<dbReference type="EMBL" id="FNDZ01000001">
    <property type="protein sequence ID" value="SDH95518.1"/>
    <property type="molecule type" value="Genomic_DNA"/>
</dbReference>
<dbReference type="PROSITE" id="PS00892">
    <property type="entry name" value="HIT_1"/>
    <property type="match status" value="1"/>
</dbReference>
<evidence type="ECO:0000256" key="1">
    <source>
        <dbReference type="PIRSR" id="PIRSR601310-1"/>
    </source>
</evidence>
<accession>A0A1G8GM75</accession>
<dbReference type="Proteomes" id="UP000183255">
    <property type="component" value="Unassembled WGS sequence"/>
</dbReference>
<feature type="active site" description="Tele-AMP-histidine intermediate" evidence="1">
    <location>
        <position position="99"/>
    </location>
</feature>
<evidence type="ECO:0000313" key="6">
    <source>
        <dbReference type="Proteomes" id="UP000183255"/>
    </source>
</evidence>
<dbReference type="InterPro" id="IPR036265">
    <property type="entry name" value="HIT-like_sf"/>
</dbReference>
<proteinExistence type="predicted"/>
<sequence length="113" mass="12490">MDCLFCRIIQGEIPSEKIYEDEFVYAFRDIDPKAPTHVLIVPKKHISSVNELEAEDTALLGNVYKAVQTIVVAEGIDKSGYRVVVNTLSDGGQTVAHLHFHLLGGRSLTWPPG</sequence>